<name>A0ABQ7MSX2_BRACM</name>
<dbReference type="EMBL" id="JADBGQ010000004">
    <property type="protein sequence ID" value="KAG5400634.1"/>
    <property type="molecule type" value="Genomic_DNA"/>
</dbReference>
<sequence length="403" mass="45817">CGKRIFFTLENHELTKTTARIRVIIDGLKPLVKESIIEFDSGEESIITLEYERLELHYSASGNATHHSFQKRVDRHGNAFGDRVSTRQTHNPPPARSDDQVENSKLSWRSKPTQEKPHMYVSPPYIKNKDPTSRSYQRSRDLFPRRNEGQWRPKHIRETEATSLKEPAQVESTSDNANQLALVQARPNGPQSLSKEAVMEELHEVTRQYPNCPDRVEAAARRQRVHFSDANDLMEQTKAAILAAEAANQPSIPLQIRASDSNPVTPPPSNDYPLHAWLFPDPSIMISTKSKEEKEDDGLESMFSNDPLFVAPKETLQERVGPARIRSIVVSHTLEKEGTTQGPQTQVDLPEEELTLLTFQNMIKAKPKKPTKKKSLRVSPNILYGASSKKRKSRRFKTHHEDV</sequence>
<comment type="caution">
    <text evidence="2">The sequence shown here is derived from an EMBL/GenBank/DDBJ whole genome shotgun (WGS) entry which is preliminary data.</text>
</comment>
<feature type="compositionally biased region" description="Basic residues" evidence="1">
    <location>
        <begin position="388"/>
        <end position="403"/>
    </location>
</feature>
<proteinExistence type="predicted"/>
<reference evidence="2 3" key="1">
    <citation type="submission" date="2021-03" db="EMBL/GenBank/DDBJ databases">
        <authorList>
            <person name="King G.J."/>
            <person name="Bancroft I."/>
            <person name="Baten A."/>
            <person name="Bloomfield J."/>
            <person name="Borpatragohain P."/>
            <person name="He Z."/>
            <person name="Irish N."/>
            <person name="Irwin J."/>
            <person name="Liu K."/>
            <person name="Mauleon R.P."/>
            <person name="Moore J."/>
            <person name="Morris R."/>
            <person name="Ostergaard L."/>
            <person name="Wang B."/>
            <person name="Wells R."/>
        </authorList>
    </citation>
    <scope>NUCLEOTIDE SEQUENCE [LARGE SCALE GENOMIC DNA]</scope>
    <source>
        <strain evidence="2">R-o-18</strain>
        <tissue evidence="2">Leaf</tissue>
    </source>
</reference>
<dbReference type="Proteomes" id="UP000823674">
    <property type="component" value="Chromosome A04"/>
</dbReference>
<feature type="region of interest" description="Disordered" evidence="1">
    <location>
        <begin position="82"/>
        <end position="176"/>
    </location>
</feature>
<feature type="compositionally biased region" description="Basic residues" evidence="1">
    <location>
        <begin position="365"/>
        <end position="376"/>
    </location>
</feature>
<gene>
    <name evidence="2" type="primary">A04g504030.1_BraROA</name>
    <name evidence="2" type="ORF">IGI04_015241</name>
</gene>
<accession>A0ABQ7MSX2</accession>
<organism evidence="2 3">
    <name type="scientific">Brassica rapa subsp. trilocularis</name>
    <dbReference type="NCBI Taxonomy" id="1813537"/>
    <lineage>
        <taxon>Eukaryota</taxon>
        <taxon>Viridiplantae</taxon>
        <taxon>Streptophyta</taxon>
        <taxon>Embryophyta</taxon>
        <taxon>Tracheophyta</taxon>
        <taxon>Spermatophyta</taxon>
        <taxon>Magnoliopsida</taxon>
        <taxon>eudicotyledons</taxon>
        <taxon>Gunneridae</taxon>
        <taxon>Pentapetalae</taxon>
        <taxon>rosids</taxon>
        <taxon>malvids</taxon>
        <taxon>Brassicales</taxon>
        <taxon>Brassicaceae</taxon>
        <taxon>Brassiceae</taxon>
        <taxon>Brassica</taxon>
    </lineage>
</organism>
<feature type="region of interest" description="Disordered" evidence="1">
    <location>
        <begin position="364"/>
        <end position="403"/>
    </location>
</feature>
<keyword evidence="3" id="KW-1185">Reference proteome</keyword>
<evidence type="ECO:0000313" key="3">
    <source>
        <dbReference type="Proteomes" id="UP000823674"/>
    </source>
</evidence>
<feature type="compositionally biased region" description="Basic and acidic residues" evidence="1">
    <location>
        <begin position="127"/>
        <end position="160"/>
    </location>
</feature>
<feature type="non-terminal residue" evidence="2">
    <location>
        <position position="1"/>
    </location>
</feature>
<evidence type="ECO:0000256" key="1">
    <source>
        <dbReference type="SAM" id="MobiDB-lite"/>
    </source>
</evidence>
<protein>
    <submittedName>
        <fullName evidence="2">Uncharacterized protein</fullName>
    </submittedName>
</protein>
<evidence type="ECO:0000313" key="2">
    <source>
        <dbReference type="EMBL" id="KAG5400634.1"/>
    </source>
</evidence>